<feature type="region of interest" description="Disordered" evidence="1">
    <location>
        <begin position="1"/>
        <end position="84"/>
    </location>
</feature>
<dbReference type="Proteomes" id="UP000824469">
    <property type="component" value="Unassembled WGS sequence"/>
</dbReference>
<feature type="compositionally biased region" description="Polar residues" evidence="1">
    <location>
        <begin position="61"/>
        <end position="79"/>
    </location>
</feature>
<protein>
    <submittedName>
        <fullName evidence="2">Uncharacterized protein</fullName>
    </submittedName>
</protein>
<sequence length="155" mass="17859">FKRFNGGFLAQDVRIPPTKFRTRAQQKGQFSPQNNDKMSPSVKRAFEKAQEYKKKKEEARQSAQTLNQNDGTQMPSSQPEKGDAVFDAFERAKAYKRQQSEKSLAKEDNTVGKHGEMNYAKEDETVEVEIITRDGVIKRKYTPTNQAFSNIKDYR</sequence>
<comment type="caution">
    <text evidence="2">The sequence shown here is derived from an EMBL/GenBank/DDBJ whole genome shotgun (WGS) entry which is preliminary data.</text>
</comment>
<proteinExistence type="predicted"/>
<dbReference type="EMBL" id="JAHRHJ020003813">
    <property type="protein sequence ID" value="KAH9290756.1"/>
    <property type="molecule type" value="Genomic_DNA"/>
</dbReference>
<feature type="non-terminal residue" evidence="2">
    <location>
        <position position="1"/>
    </location>
</feature>
<accession>A0AA38F6M2</accession>
<name>A0AA38F6M2_TAXCH</name>
<feature type="region of interest" description="Disordered" evidence="1">
    <location>
        <begin position="96"/>
        <end position="118"/>
    </location>
</feature>
<keyword evidence="3" id="KW-1185">Reference proteome</keyword>
<feature type="compositionally biased region" description="Basic and acidic residues" evidence="1">
    <location>
        <begin position="44"/>
        <end position="60"/>
    </location>
</feature>
<feature type="non-terminal residue" evidence="2">
    <location>
        <position position="155"/>
    </location>
</feature>
<evidence type="ECO:0000256" key="1">
    <source>
        <dbReference type="SAM" id="MobiDB-lite"/>
    </source>
</evidence>
<gene>
    <name evidence="2" type="ORF">KI387_034873</name>
</gene>
<evidence type="ECO:0000313" key="2">
    <source>
        <dbReference type="EMBL" id="KAH9290756.1"/>
    </source>
</evidence>
<dbReference type="AlphaFoldDB" id="A0AA38F6M2"/>
<evidence type="ECO:0000313" key="3">
    <source>
        <dbReference type="Proteomes" id="UP000824469"/>
    </source>
</evidence>
<organism evidence="2 3">
    <name type="scientific">Taxus chinensis</name>
    <name type="common">Chinese yew</name>
    <name type="synonym">Taxus wallichiana var. chinensis</name>
    <dbReference type="NCBI Taxonomy" id="29808"/>
    <lineage>
        <taxon>Eukaryota</taxon>
        <taxon>Viridiplantae</taxon>
        <taxon>Streptophyta</taxon>
        <taxon>Embryophyta</taxon>
        <taxon>Tracheophyta</taxon>
        <taxon>Spermatophyta</taxon>
        <taxon>Pinopsida</taxon>
        <taxon>Pinidae</taxon>
        <taxon>Conifers II</taxon>
        <taxon>Cupressales</taxon>
        <taxon>Taxaceae</taxon>
        <taxon>Taxus</taxon>
    </lineage>
</organism>
<feature type="compositionally biased region" description="Polar residues" evidence="1">
    <location>
        <begin position="23"/>
        <end position="38"/>
    </location>
</feature>
<reference evidence="2 3" key="1">
    <citation type="journal article" date="2021" name="Nat. Plants">
        <title>The Taxus genome provides insights into paclitaxel biosynthesis.</title>
        <authorList>
            <person name="Xiong X."/>
            <person name="Gou J."/>
            <person name="Liao Q."/>
            <person name="Li Y."/>
            <person name="Zhou Q."/>
            <person name="Bi G."/>
            <person name="Li C."/>
            <person name="Du R."/>
            <person name="Wang X."/>
            <person name="Sun T."/>
            <person name="Guo L."/>
            <person name="Liang H."/>
            <person name="Lu P."/>
            <person name="Wu Y."/>
            <person name="Zhang Z."/>
            <person name="Ro D.K."/>
            <person name="Shang Y."/>
            <person name="Huang S."/>
            <person name="Yan J."/>
        </authorList>
    </citation>
    <scope>NUCLEOTIDE SEQUENCE [LARGE SCALE GENOMIC DNA]</scope>
    <source>
        <strain evidence="2">Ta-2019</strain>
    </source>
</reference>